<organism evidence="1 2">
    <name type="scientific">Blastococcus tunisiensis</name>
    <dbReference type="NCBI Taxonomy" id="1798228"/>
    <lineage>
        <taxon>Bacteria</taxon>
        <taxon>Bacillati</taxon>
        <taxon>Actinomycetota</taxon>
        <taxon>Actinomycetes</taxon>
        <taxon>Geodermatophilales</taxon>
        <taxon>Geodermatophilaceae</taxon>
        <taxon>Blastococcus</taxon>
    </lineage>
</organism>
<dbReference type="Proteomes" id="UP000198589">
    <property type="component" value="Unassembled WGS sequence"/>
</dbReference>
<sequence length="291" mass="31864">MTDFPADLAALRDGGPWQRTTALRPVTLKLDSGLSVELPGPRVLADVVRPALIAARPLFRDGGAIVTTDGQDVRPIADDALSGELRQAIAALPDRDDAGRPYTDLRLFVAEAEPDTVAAYLADVVRHVRAGLRPYREVKPVAERAPAMTPAERQRTRRERIRAAQVAASEDWVRAWLEDDDVAPGAYAAADLYEVAVGAIEDWIEDDDEVAVPGRKTFYAVADRLIGRRRVIDGTAHYRKEAAMDQVYEDVVERAAQIVAERVIAHAATVATPEPFMAKAMNTELNAPLRL</sequence>
<accession>A0A1I2JJV7</accession>
<evidence type="ECO:0000313" key="1">
    <source>
        <dbReference type="EMBL" id="SFF52971.1"/>
    </source>
</evidence>
<gene>
    <name evidence="1" type="ORF">SAMN05216574_1167</name>
</gene>
<protein>
    <submittedName>
        <fullName evidence="1">Uncharacterized protein</fullName>
    </submittedName>
</protein>
<reference evidence="2" key="1">
    <citation type="submission" date="2016-10" db="EMBL/GenBank/DDBJ databases">
        <authorList>
            <person name="Varghese N."/>
            <person name="Submissions S."/>
        </authorList>
    </citation>
    <scope>NUCLEOTIDE SEQUENCE [LARGE SCALE GENOMIC DNA]</scope>
    <source>
        <strain evidence="2">DSM 46838</strain>
    </source>
</reference>
<dbReference type="AlphaFoldDB" id="A0A1I2JJV7"/>
<name>A0A1I2JJV7_9ACTN</name>
<evidence type="ECO:0000313" key="2">
    <source>
        <dbReference type="Proteomes" id="UP000198589"/>
    </source>
</evidence>
<keyword evidence="2" id="KW-1185">Reference proteome</keyword>
<dbReference type="RefSeq" id="WP_092201869.1">
    <property type="nucleotide sequence ID" value="NZ_FOND01000016.1"/>
</dbReference>
<dbReference type="EMBL" id="FOND01000016">
    <property type="protein sequence ID" value="SFF52971.1"/>
    <property type="molecule type" value="Genomic_DNA"/>
</dbReference>
<proteinExistence type="predicted"/>
<dbReference type="OrthoDB" id="9900513at2"/>